<keyword evidence="1" id="KW-0560">Oxidoreductase</keyword>
<reference evidence="2 3" key="1">
    <citation type="submission" date="2019-02" db="EMBL/GenBank/DDBJ databases">
        <title>Prokaryotic population dynamics and viral predation in marine succession experiment using metagenomics: the confinement effect.</title>
        <authorList>
            <person name="Haro-Moreno J.M."/>
            <person name="Rodriguez-Valera F."/>
            <person name="Lopez-Perez M."/>
        </authorList>
    </citation>
    <scope>NUCLEOTIDE SEQUENCE [LARGE SCALE GENOMIC DNA]</scope>
    <source>
        <strain evidence="2">MED-G157</strain>
    </source>
</reference>
<dbReference type="EMBL" id="SHAG01000001">
    <property type="protein sequence ID" value="RZO77804.1"/>
    <property type="molecule type" value="Genomic_DNA"/>
</dbReference>
<dbReference type="PANTHER" id="PTHR43189:SF1">
    <property type="entry name" value="ZINC-TYPE ALCOHOL DEHYDROGENASE-LIKE PROTEIN C1198.01"/>
    <property type="match status" value="1"/>
</dbReference>
<accession>A0A520S5U8</accession>
<dbReference type="GO" id="GO:0016491">
    <property type="term" value="F:oxidoreductase activity"/>
    <property type="evidence" value="ECO:0007669"/>
    <property type="project" value="UniProtKB-KW"/>
</dbReference>
<dbReference type="Gene3D" id="3.40.50.720">
    <property type="entry name" value="NAD(P)-binding Rossmann-like Domain"/>
    <property type="match status" value="1"/>
</dbReference>
<protein>
    <submittedName>
        <fullName evidence="2">Uncharacterized protein</fullName>
    </submittedName>
</protein>
<organism evidence="2 3">
    <name type="scientific">OM182 bacterium</name>
    <dbReference type="NCBI Taxonomy" id="2510334"/>
    <lineage>
        <taxon>Bacteria</taxon>
        <taxon>Pseudomonadati</taxon>
        <taxon>Pseudomonadota</taxon>
        <taxon>Gammaproteobacteria</taxon>
        <taxon>OMG group</taxon>
        <taxon>OM182 clade</taxon>
    </lineage>
</organism>
<dbReference type="Gene3D" id="3.90.180.10">
    <property type="entry name" value="Medium-chain alcohol dehydrogenases, catalytic domain"/>
    <property type="match status" value="1"/>
</dbReference>
<dbReference type="InterPro" id="IPR036291">
    <property type="entry name" value="NAD(P)-bd_dom_sf"/>
</dbReference>
<evidence type="ECO:0000256" key="1">
    <source>
        <dbReference type="ARBA" id="ARBA00023002"/>
    </source>
</evidence>
<dbReference type="SUPFAM" id="SSF51735">
    <property type="entry name" value="NAD(P)-binding Rossmann-fold domains"/>
    <property type="match status" value="1"/>
</dbReference>
<evidence type="ECO:0000313" key="2">
    <source>
        <dbReference type="EMBL" id="RZO77804.1"/>
    </source>
</evidence>
<dbReference type="PANTHER" id="PTHR43189">
    <property type="entry name" value="ZINC-TYPE ALCOHOL DEHYDROGENASE-LIKE PROTEIN C1198.01-RELATED"/>
    <property type="match status" value="1"/>
</dbReference>
<proteinExistence type="predicted"/>
<dbReference type="Proteomes" id="UP000316199">
    <property type="component" value="Unassembled WGS sequence"/>
</dbReference>
<name>A0A520S5U8_9GAMM</name>
<comment type="caution">
    <text evidence="2">The sequence shown here is derived from an EMBL/GenBank/DDBJ whole genome shotgun (WGS) entry which is preliminary data.</text>
</comment>
<gene>
    <name evidence="2" type="ORF">EVA68_00845</name>
</gene>
<evidence type="ECO:0000313" key="3">
    <source>
        <dbReference type="Proteomes" id="UP000316199"/>
    </source>
</evidence>
<dbReference type="AlphaFoldDB" id="A0A520S5U8"/>
<sequence length="95" mass="10312">MERVPNGISAAYAALTKLTAVGLHAVRKSQPKGNKSILVAGCRPVGLAVIACFQLIDAVRVIAADYSPKRRTLAKKWVQIRSSIRPPKTLTKVIY</sequence>